<accession>A0A660KNL2</accession>
<gene>
    <name evidence="1" type="ORF">FH972_010545</name>
</gene>
<dbReference type="Proteomes" id="UP000327013">
    <property type="component" value="Chromosome 4"/>
</dbReference>
<organism evidence="1 2">
    <name type="scientific">Carpinus fangiana</name>
    <dbReference type="NCBI Taxonomy" id="176857"/>
    <lineage>
        <taxon>Eukaryota</taxon>
        <taxon>Viridiplantae</taxon>
        <taxon>Streptophyta</taxon>
        <taxon>Embryophyta</taxon>
        <taxon>Tracheophyta</taxon>
        <taxon>Spermatophyta</taxon>
        <taxon>Magnoliopsida</taxon>
        <taxon>eudicotyledons</taxon>
        <taxon>Gunneridae</taxon>
        <taxon>Pentapetalae</taxon>
        <taxon>rosids</taxon>
        <taxon>fabids</taxon>
        <taxon>Fagales</taxon>
        <taxon>Betulaceae</taxon>
        <taxon>Carpinus</taxon>
    </lineage>
</organism>
<name>A0A660KNL2_9ROSI</name>
<dbReference type="EMBL" id="CM017324">
    <property type="protein sequence ID" value="KAE8037997.1"/>
    <property type="molecule type" value="Genomic_DNA"/>
</dbReference>
<proteinExistence type="predicted"/>
<protein>
    <submittedName>
        <fullName evidence="1">Uncharacterized protein</fullName>
    </submittedName>
</protein>
<evidence type="ECO:0000313" key="1">
    <source>
        <dbReference type="EMBL" id="KAE8037997.1"/>
    </source>
</evidence>
<keyword evidence="2" id="KW-1185">Reference proteome</keyword>
<reference evidence="1 2" key="1">
    <citation type="submission" date="2019-06" db="EMBL/GenBank/DDBJ databases">
        <title>A chromosomal-level reference genome of Carpinus fangiana (Coryloideae, Betulaceae).</title>
        <authorList>
            <person name="Yang X."/>
            <person name="Wang Z."/>
            <person name="Zhang L."/>
            <person name="Hao G."/>
            <person name="Liu J."/>
            <person name="Yang Y."/>
        </authorList>
    </citation>
    <scope>NUCLEOTIDE SEQUENCE [LARGE SCALE GENOMIC DNA]</scope>
    <source>
        <strain evidence="1">Cfa_2016G</strain>
        <tissue evidence="1">Leaf</tissue>
    </source>
</reference>
<evidence type="ECO:0000313" key="2">
    <source>
        <dbReference type="Proteomes" id="UP000327013"/>
    </source>
</evidence>
<dbReference type="AlphaFoldDB" id="A0A660KNL2"/>
<sequence length="78" mass="8543">MAGLCSGASSLTTPSPSHLRKVKNNLLKYICLESHDWRSKGVLHRRVHTQSAGYGGCHAQIEQSRPCTPSSIVNTRLL</sequence>